<dbReference type="HOGENOM" id="CLU_040933_0_0_5"/>
<dbReference type="InterPro" id="IPR038071">
    <property type="entry name" value="UROD/MetE-like_sf"/>
</dbReference>
<evidence type="ECO:0000256" key="6">
    <source>
        <dbReference type="ARBA" id="ARBA00023239"/>
    </source>
</evidence>
<name>D8JWW0_HYPDA</name>
<comment type="subcellular location">
    <subcellularLocation>
        <location evidence="8">Cytoplasm</location>
    </subcellularLocation>
</comment>
<evidence type="ECO:0000256" key="3">
    <source>
        <dbReference type="ARBA" id="ARBA00012288"/>
    </source>
</evidence>
<dbReference type="EMBL" id="CP002083">
    <property type="protein sequence ID" value="ADJ25068.1"/>
    <property type="molecule type" value="Genomic_DNA"/>
</dbReference>
<dbReference type="PANTHER" id="PTHR21091:SF169">
    <property type="entry name" value="UROPORPHYRINOGEN DECARBOXYLASE"/>
    <property type="match status" value="1"/>
</dbReference>
<dbReference type="GO" id="GO:0004853">
    <property type="term" value="F:uroporphyrinogen decarboxylase activity"/>
    <property type="evidence" value="ECO:0007669"/>
    <property type="project" value="UniProtKB-UniRule"/>
</dbReference>
<dbReference type="Pfam" id="PF01208">
    <property type="entry name" value="URO-D"/>
    <property type="match status" value="1"/>
</dbReference>
<evidence type="ECO:0000256" key="9">
    <source>
        <dbReference type="RuleBase" id="RU000554"/>
    </source>
</evidence>
<evidence type="ECO:0000313" key="14">
    <source>
        <dbReference type="Proteomes" id="UP000002033"/>
    </source>
</evidence>
<dbReference type="GO" id="GO:0019353">
    <property type="term" value="P:protoporphyrinogen IX biosynthetic process from glutamate"/>
    <property type="evidence" value="ECO:0007669"/>
    <property type="project" value="TreeGrafter"/>
</dbReference>
<evidence type="ECO:0000256" key="5">
    <source>
        <dbReference type="ARBA" id="ARBA00022793"/>
    </source>
</evidence>
<evidence type="ECO:0000256" key="4">
    <source>
        <dbReference type="ARBA" id="ARBA00022490"/>
    </source>
</evidence>
<feature type="binding site" evidence="8">
    <location>
        <position position="163"/>
    </location>
    <ligand>
        <name>substrate</name>
    </ligand>
</feature>
<dbReference type="AlphaFoldDB" id="D8JWW0"/>
<feature type="binding site" evidence="8">
    <location>
        <begin position="37"/>
        <end position="41"/>
    </location>
    <ligand>
        <name>substrate</name>
    </ligand>
</feature>
<keyword evidence="5 8" id="KW-0210">Decarboxylase</keyword>
<dbReference type="UniPathway" id="UPA00251">
    <property type="reaction ID" value="UER00321"/>
</dbReference>
<dbReference type="eggNOG" id="COG0407">
    <property type="taxonomic scope" value="Bacteria"/>
</dbReference>
<feature type="binding site" evidence="8">
    <location>
        <position position="218"/>
    </location>
    <ligand>
        <name>substrate</name>
    </ligand>
</feature>
<feature type="binding site" evidence="8">
    <location>
        <position position="334"/>
    </location>
    <ligand>
        <name>substrate</name>
    </ligand>
</feature>
<dbReference type="GO" id="GO:0005829">
    <property type="term" value="C:cytosol"/>
    <property type="evidence" value="ECO:0007669"/>
    <property type="project" value="TreeGrafter"/>
</dbReference>
<keyword evidence="7 8" id="KW-0627">Porphyrin biosynthesis</keyword>
<sequence length="356" mass="39118">MKGSDVVREADGGVSERRFLKPFSGKAVSPPPVWLMRQAGRYLPEYRQVRAEAGSFLKLCYTPRLAAEVTLQPIRRFGFDAAILFSDILVVPDALGQTVRFEEGEGPRLDPIQTLADLDRLALSNTETKFSLVCETVERLRRELPRETALIGFCGAPWTVATYVAEGRGSSDQSAARQWAYRDPDGFQRLIALLTDASIEYLSGQVRAGADALQIFDSWAGSLAEDQFQRWVIAPTAKIVREVRARHPDVPIIGFPRGSAALLDSYLEGTGVDGVSCDTSCPLGLMQETARKGRVVQGNLDPLLLAAGGEALDKRVDDIRDAMTGLPFVFNLGHGIVPHTPPENVARLVERLRRSR</sequence>
<dbReference type="STRING" id="582899.Hden_3275"/>
<evidence type="ECO:0000259" key="11">
    <source>
        <dbReference type="PROSITE" id="PS00906"/>
    </source>
</evidence>
<dbReference type="CDD" id="cd00717">
    <property type="entry name" value="URO-D"/>
    <property type="match status" value="1"/>
</dbReference>
<comment type="catalytic activity">
    <reaction evidence="8 9">
        <text>uroporphyrinogen III + 4 H(+) = coproporphyrinogen III + 4 CO2</text>
        <dbReference type="Rhea" id="RHEA:19865"/>
        <dbReference type="ChEBI" id="CHEBI:15378"/>
        <dbReference type="ChEBI" id="CHEBI:16526"/>
        <dbReference type="ChEBI" id="CHEBI:57308"/>
        <dbReference type="ChEBI" id="CHEBI:57309"/>
        <dbReference type="EC" id="4.1.1.37"/>
    </reaction>
</comment>
<dbReference type="PROSITE" id="PS00906">
    <property type="entry name" value="UROD_1"/>
    <property type="match status" value="1"/>
</dbReference>
<dbReference type="InterPro" id="IPR000257">
    <property type="entry name" value="Uroporphyrinogen_deCOase"/>
</dbReference>
<proteinExistence type="inferred from homology"/>
<dbReference type="InterPro" id="IPR006361">
    <property type="entry name" value="Uroporphyrinogen_deCO2ase_HemE"/>
</dbReference>
<comment type="function">
    <text evidence="8">Catalyzes the decarboxylation of four acetate groups of uroporphyrinogen-III to yield coproporphyrinogen-III.</text>
</comment>
<dbReference type="HAMAP" id="MF_00218">
    <property type="entry name" value="URO_D"/>
    <property type="match status" value="1"/>
</dbReference>
<keyword evidence="6 8" id="KW-0456">Lyase</keyword>
<evidence type="ECO:0000256" key="2">
    <source>
        <dbReference type="ARBA" id="ARBA00009935"/>
    </source>
</evidence>
<reference evidence="14" key="1">
    <citation type="journal article" date="2011" name="J. Bacteriol.">
        <title>Genome sequences of eight morphologically diverse alphaproteobacteria.</title>
        <authorList>
            <consortium name="US DOE Joint Genome Institute"/>
            <person name="Brown P.J."/>
            <person name="Kysela D.T."/>
            <person name="Buechlein A."/>
            <person name="Hemmerich C."/>
            <person name="Brun Y.V."/>
        </authorList>
    </citation>
    <scope>NUCLEOTIDE SEQUENCE [LARGE SCALE GENOMIC DNA]</scope>
    <source>
        <strain evidence="14">ATCC 51888 / DSM 1869 / NCIB 11706 / TK 0415</strain>
    </source>
</reference>
<dbReference type="SUPFAM" id="SSF51726">
    <property type="entry name" value="UROD/MetE-like"/>
    <property type="match status" value="1"/>
</dbReference>
<comment type="subunit">
    <text evidence="8">Homodimer.</text>
</comment>
<feature type="site" description="Transition state stabilizer" evidence="8">
    <location>
        <position position="87"/>
    </location>
</feature>
<comment type="similarity">
    <text evidence="2 8 10">Belongs to the uroporphyrinogen decarboxylase family.</text>
</comment>
<gene>
    <name evidence="8" type="primary">hemE</name>
    <name evidence="13" type="ordered locus">Hden_3275</name>
</gene>
<dbReference type="Gene3D" id="3.20.20.210">
    <property type="match status" value="1"/>
</dbReference>
<feature type="binding site" evidence="8">
    <location>
        <position position="87"/>
    </location>
    <ligand>
        <name>substrate</name>
    </ligand>
</feature>
<accession>D8JWW0</accession>
<evidence type="ECO:0000256" key="7">
    <source>
        <dbReference type="ARBA" id="ARBA00023244"/>
    </source>
</evidence>
<comment type="pathway">
    <text evidence="1 8 9">Porphyrin-containing compound metabolism; protoporphyrin-IX biosynthesis; coproporphyrinogen-III from 5-aminolevulinate: step 4/4.</text>
</comment>
<evidence type="ECO:0000259" key="12">
    <source>
        <dbReference type="PROSITE" id="PS00907"/>
    </source>
</evidence>
<comment type="caution">
    <text evidence="8">Lacks conserved residue(s) required for the propagation of feature annotation.</text>
</comment>
<keyword evidence="14" id="KW-1185">Reference proteome</keyword>
<dbReference type="Proteomes" id="UP000002033">
    <property type="component" value="Chromosome"/>
</dbReference>
<dbReference type="FunFam" id="3.20.20.210:FF:000007">
    <property type="entry name" value="Uroporphyrinogen decarboxylase"/>
    <property type="match status" value="1"/>
</dbReference>
<dbReference type="NCBIfam" id="TIGR01464">
    <property type="entry name" value="hemE"/>
    <property type="match status" value="1"/>
</dbReference>
<feature type="domain" description="Uroporphyrinogen decarboxylase (URO-D)" evidence="12">
    <location>
        <begin position="151"/>
        <end position="167"/>
    </location>
</feature>
<protein>
    <recommendedName>
        <fullName evidence="3 8">Uroporphyrinogen decarboxylase</fullName>
        <shortName evidence="8">UPD</shortName>
        <shortName evidence="8">URO-D</shortName>
        <ecNumber evidence="3 8">4.1.1.37</ecNumber>
    </recommendedName>
</protein>
<keyword evidence="4 8" id="KW-0963">Cytoplasm</keyword>
<feature type="domain" description="Uroporphyrinogen decarboxylase (URO-D)" evidence="11">
    <location>
        <begin position="32"/>
        <end position="41"/>
    </location>
</feature>
<evidence type="ECO:0000256" key="10">
    <source>
        <dbReference type="RuleBase" id="RU004169"/>
    </source>
</evidence>
<evidence type="ECO:0000256" key="1">
    <source>
        <dbReference type="ARBA" id="ARBA00004804"/>
    </source>
</evidence>
<dbReference type="PANTHER" id="PTHR21091">
    <property type="entry name" value="METHYLTETRAHYDROFOLATE:HOMOCYSTEINE METHYLTRANSFERASE RELATED"/>
    <property type="match status" value="1"/>
</dbReference>
<evidence type="ECO:0000256" key="8">
    <source>
        <dbReference type="HAMAP-Rule" id="MF_00218"/>
    </source>
</evidence>
<dbReference type="EC" id="4.1.1.37" evidence="3 8"/>
<evidence type="ECO:0000313" key="13">
    <source>
        <dbReference type="EMBL" id="ADJ25068.1"/>
    </source>
</evidence>
<dbReference type="KEGG" id="hdn:Hden_3275"/>
<organism evidence="13 14">
    <name type="scientific">Hyphomicrobium denitrificans (strain ATCC 51888 / DSM 1869 / NCIMB 11706 / TK 0415)</name>
    <dbReference type="NCBI Taxonomy" id="582899"/>
    <lineage>
        <taxon>Bacteria</taxon>
        <taxon>Pseudomonadati</taxon>
        <taxon>Pseudomonadota</taxon>
        <taxon>Alphaproteobacteria</taxon>
        <taxon>Hyphomicrobiales</taxon>
        <taxon>Hyphomicrobiaceae</taxon>
        <taxon>Hyphomicrobium</taxon>
    </lineage>
</organism>
<dbReference type="PROSITE" id="PS00907">
    <property type="entry name" value="UROD_2"/>
    <property type="match status" value="1"/>
</dbReference>